<evidence type="ECO:0000313" key="2">
    <source>
        <dbReference type="EMBL" id="CAG7726303.1"/>
    </source>
</evidence>
<feature type="compositionally biased region" description="Basic residues" evidence="1">
    <location>
        <begin position="1"/>
        <end position="11"/>
    </location>
</feature>
<organism evidence="2 3">
    <name type="scientific">Allacma fusca</name>
    <dbReference type="NCBI Taxonomy" id="39272"/>
    <lineage>
        <taxon>Eukaryota</taxon>
        <taxon>Metazoa</taxon>
        <taxon>Ecdysozoa</taxon>
        <taxon>Arthropoda</taxon>
        <taxon>Hexapoda</taxon>
        <taxon>Collembola</taxon>
        <taxon>Symphypleona</taxon>
        <taxon>Sminthuridae</taxon>
        <taxon>Allacma</taxon>
    </lineage>
</organism>
<gene>
    <name evidence="2" type="ORF">AFUS01_LOCUS15221</name>
</gene>
<evidence type="ECO:0000313" key="3">
    <source>
        <dbReference type="Proteomes" id="UP000708208"/>
    </source>
</evidence>
<sequence>MKLRKRSVRKMNKTEPNRKKAEQDKIIEAEVVKWKKVVKIHNEMNHDQAGRTHANGYNIYKQCNHFIKRGAAVAAKEKALPDFETALLQENQNLKK</sequence>
<name>A0A8J2NU57_9HEXA</name>
<accession>A0A8J2NU57</accession>
<dbReference type="Proteomes" id="UP000708208">
    <property type="component" value="Unassembled WGS sequence"/>
</dbReference>
<comment type="caution">
    <text evidence="2">The sequence shown here is derived from an EMBL/GenBank/DDBJ whole genome shotgun (WGS) entry which is preliminary data.</text>
</comment>
<feature type="compositionally biased region" description="Basic and acidic residues" evidence="1">
    <location>
        <begin position="12"/>
        <end position="22"/>
    </location>
</feature>
<evidence type="ECO:0000256" key="1">
    <source>
        <dbReference type="SAM" id="MobiDB-lite"/>
    </source>
</evidence>
<keyword evidence="3" id="KW-1185">Reference proteome</keyword>
<feature type="region of interest" description="Disordered" evidence="1">
    <location>
        <begin position="1"/>
        <end position="22"/>
    </location>
</feature>
<protein>
    <submittedName>
        <fullName evidence="2">Uncharacterized protein</fullName>
    </submittedName>
</protein>
<proteinExistence type="predicted"/>
<dbReference type="AlphaFoldDB" id="A0A8J2NU57"/>
<reference evidence="2" key="1">
    <citation type="submission" date="2021-06" db="EMBL/GenBank/DDBJ databases">
        <authorList>
            <person name="Hodson N. C."/>
            <person name="Mongue J. A."/>
            <person name="Jaron S. K."/>
        </authorList>
    </citation>
    <scope>NUCLEOTIDE SEQUENCE</scope>
</reference>
<dbReference type="EMBL" id="CAJVCH010133644">
    <property type="protein sequence ID" value="CAG7726303.1"/>
    <property type="molecule type" value="Genomic_DNA"/>
</dbReference>